<sequence>MNAMSIADNYSHLPFQAHDAWRHWRRWSEVAGCDWSPLGLVLDCSGRYQNWETFTGLKRPQAYGGLGRTCQKFKITSALCYHGLPRASTSSLHRRTVHAVALVRDAICAIWPTLISSPVVFADFCFPITFQLL</sequence>
<proteinExistence type="predicted"/>
<protein>
    <submittedName>
        <fullName evidence="1">Uncharacterized protein</fullName>
    </submittedName>
</protein>
<dbReference type="AlphaFoldDB" id="A0A1C7MCL1"/>
<dbReference type="EMBL" id="LUGG01000005">
    <property type="protein sequence ID" value="OBZ74635.1"/>
    <property type="molecule type" value="Genomic_DNA"/>
</dbReference>
<dbReference type="Proteomes" id="UP000092993">
    <property type="component" value="Unassembled WGS sequence"/>
</dbReference>
<evidence type="ECO:0000313" key="2">
    <source>
        <dbReference type="Proteomes" id="UP000092993"/>
    </source>
</evidence>
<keyword evidence="2" id="KW-1185">Reference proteome</keyword>
<comment type="caution">
    <text evidence="1">The sequence shown here is derived from an EMBL/GenBank/DDBJ whole genome shotgun (WGS) entry which is preliminary data.</text>
</comment>
<name>A0A1C7MCL1_GRIFR</name>
<evidence type="ECO:0000313" key="1">
    <source>
        <dbReference type="EMBL" id="OBZ74635.1"/>
    </source>
</evidence>
<accession>A0A1C7MCL1</accession>
<gene>
    <name evidence="1" type="ORF">A0H81_05616</name>
</gene>
<organism evidence="1 2">
    <name type="scientific">Grifola frondosa</name>
    <name type="common">Maitake</name>
    <name type="synonym">Polyporus frondosus</name>
    <dbReference type="NCBI Taxonomy" id="5627"/>
    <lineage>
        <taxon>Eukaryota</taxon>
        <taxon>Fungi</taxon>
        <taxon>Dikarya</taxon>
        <taxon>Basidiomycota</taxon>
        <taxon>Agaricomycotina</taxon>
        <taxon>Agaricomycetes</taxon>
        <taxon>Polyporales</taxon>
        <taxon>Grifolaceae</taxon>
        <taxon>Grifola</taxon>
    </lineage>
</organism>
<reference evidence="1 2" key="1">
    <citation type="submission" date="2016-03" db="EMBL/GenBank/DDBJ databases">
        <title>Whole genome sequencing of Grifola frondosa 9006-11.</title>
        <authorList>
            <person name="Min B."/>
            <person name="Park H."/>
            <person name="Kim J.-G."/>
            <person name="Cho H."/>
            <person name="Oh Y.-L."/>
            <person name="Kong W.-S."/>
            <person name="Choi I.-G."/>
        </authorList>
    </citation>
    <scope>NUCLEOTIDE SEQUENCE [LARGE SCALE GENOMIC DNA]</scope>
    <source>
        <strain evidence="1 2">9006-11</strain>
    </source>
</reference>